<accession>A0A1H9EYD8</accession>
<feature type="signal peptide" evidence="1">
    <location>
        <begin position="1"/>
        <end position="21"/>
    </location>
</feature>
<keyword evidence="4" id="KW-1185">Reference proteome</keyword>
<gene>
    <name evidence="3" type="ORF">SAMN04487977_103328</name>
</gene>
<dbReference type="InterPro" id="IPR050491">
    <property type="entry name" value="AmpC-like"/>
</dbReference>
<dbReference type="Gene3D" id="3.40.710.10">
    <property type="entry name" value="DD-peptidase/beta-lactamase superfamily"/>
    <property type="match status" value="1"/>
</dbReference>
<dbReference type="Pfam" id="PF00144">
    <property type="entry name" value="Beta-lactamase"/>
    <property type="match status" value="1"/>
</dbReference>
<feature type="domain" description="Beta-lactamase-related" evidence="2">
    <location>
        <begin position="38"/>
        <end position="336"/>
    </location>
</feature>
<dbReference type="PANTHER" id="PTHR46825:SF9">
    <property type="entry name" value="BETA-LACTAMASE-RELATED DOMAIN-CONTAINING PROTEIN"/>
    <property type="match status" value="1"/>
</dbReference>
<proteinExistence type="predicted"/>
<keyword evidence="1" id="KW-0732">Signal</keyword>
<evidence type="ECO:0000259" key="2">
    <source>
        <dbReference type="Pfam" id="PF00144"/>
    </source>
</evidence>
<dbReference type="Proteomes" id="UP000182360">
    <property type="component" value="Unassembled WGS sequence"/>
</dbReference>
<sequence length="348" mass="40092">MKKLSFIFLIMLMAFTENCFAKAKDGIELPSERIQKFETYLDELAEVYHIPGMAFFITSPDHTLFEKAYGECTSLDQQFFIGSMSKSYTALCVMQLVEKGKIKLEDDISVYLPDYKFSKPVTVLSLLNHTSGFDTHAKLHNAKLTKSYGKYEYANVNYDLLGKIIEKVSGMAYEDYIKQNVFNPLEMEDSNANARKVKNSPKLLRGNRNYFGFFKREEAIYPVEKSWFHEPAGYIATTPHDHAKYLRMYLNEGVVENRQTGKNQIISQESINSMWYKNVSLGVNEYDAYYGMGWNFMEWKGQKLVFHGGQVENGITYMFILPDEKLGVCFMLNASDQFGLNNLMDNAI</sequence>
<dbReference type="InterPro" id="IPR012338">
    <property type="entry name" value="Beta-lactam/transpept-like"/>
</dbReference>
<dbReference type="AlphaFoldDB" id="A0A1H9EYD8"/>
<dbReference type="InterPro" id="IPR001466">
    <property type="entry name" value="Beta-lactam-related"/>
</dbReference>
<name>A0A1H9EYD8_9SPIR</name>
<protein>
    <submittedName>
        <fullName evidence="3">CubicO group peptidase, beta-lactamase class C family</fullName>
    </submittedName>
</protein>
<evidence type="ECO:0000313" key="4">
    <source>
        <dbReference type="Proteomes" id="UP000182360"/>
    </source>
</evidence>
<reference evidence="3 4" key="1">
    <citation type="submission" date="2016-10" db="EMBL/GenBank/DDBJ databases">
        <authorList>
            <person name="de Groot N.N."/>
        </authorList>
    </citation>
    <scope>NUCLEOTIDE SEQUENCE [LARGE SCALE GENOMIC DNA]</scope>
    <source>
        <strain evidence="3 4">B25</strain>
    </source>
</reference>
<feature type="chain" id="PRO_5010231256" evidence="1">
    <location>
        <begin position="22"/>
        <end position="348"/>
    </location>
</feature>
<organism evidence="3 4">
    <name type="scientific">Treponema bryantii</name>
    <dbReference type="NCBI Taxonomy" id="163"/>
    <lineage>
        <taxon>Bacteria</taxon>
        <taxon>Pseudomonadati</taxon>
        <taxon>Spirochaetota</taxon>
        <taxon>Spirochaetia</taxon>
        <taxon>Spirochaetales</taxon>
        <taxon>Treponemataceae</taxon>
        <taxon>Treponema</taxon>
    </lineage>
</organism>
<evidence type="ECO:0000313" key="3">
    <source>
        <dbReference type="EMBL" id="SEQ30756.1"/>
    </source>
</evidence>
<dbReference type="EMBL" id="FOFU01000003">
    <property type="protein sequence ID" value="SEQ30756.1"/>
    <property type="molecule type" value="Genomic_DNA"/>
</dbReference>
<dbReference type="SUPFAM" id="SSF56601">
    <property type="entry name" value="beta-lactamase/transpeptidase-like"/>
    <property type="match status" value="1"/>
</dbReference>
<dbReference type="PANTHER" id="PTHR46825">
    <property type="entry name" value="D-ALANYL-D-ALANINE-CARBOXYPEPTIDASE/ENDOPEPTIDASE AMPH"/>
    <property type="match status" value="1"/>
</dbReference>
<evidence type="ECO:0000256" key="1">
    <source>
        <dbReference type="SAM" id="SignalP"/>
    </source>
</evidence>